<accession>A0A9P8LTQ9</accession>
<dbReference type="KEGG" id="ssao:94298403"/>
<evidence type="ECO:0000256" key="3">
    <source>
        <dbReference type="ARBA" id="ARBA00023054"/>
    </source>
</evidence>
<dbReference type="GO" id="GO:0007018">
    <property type="term" value="P:microtubule-based movement"/>
    <property type="evidence" value="ECO:0007669"/>
    <property type="project" value="InterPro"/>
</dbReference>
<dbReference type="Pfam" id="PF00225">
    <property type="entry name" value="Kinesin"/>
    <property type="match status" value="1"/>
</dbReference>
<dbReference type="SUPFAM" id="SSF52540">
    <property type="entry name" value="P-loop containing nucleoside triphosphate hydrolases"/>
    <property type="match status" value="1"/>
</dbReference>
<dbReference type="InterPro" id="IPR027640">
    <property type="entry name" value="Kinesin-like_fam"/>
</dbReference>
<dbReference type="GO" id="GO:0008017">
    <property type="term" value="F:microtubule binding"/>
    <property type="evidence" value="ECO:0007669"/>
    <property type="project" value="InterPro"/>
</dbReference>
<reference evidence="9 10" key="1">
    <citation type="journal article" date="2014" name="PLoS Genet.">
        <title>The Genome of Spironucleus salmonicida Highlights a Fish Pathogen Adapted to Fluctuating Environments.</title>
        <authorList>
            <person name="Xu F."/>
            <person name="Jerlstrom-Hultqvist J."/>
            <person name="Einarsson E."/>
            <person name="Astvaldsson A."/>
            <person name="Svard S.G."/>
            <person name="Andersson J.O."/>
        </authorList>
    </citation>
    <scope>NUCLEOTIDE SEQUENCE [LARGE SCALE GENOMIC DNA]</scope>
    <source>
        <strain evidence="9 10">ATCC 50377</strain>
    </source>
</reference>
<comment type="similarity">
    <text evidence="5">Belongs to the TRAFAC class myosin-kinesin ATPase superfamily. Kinesin family.</text>
</comment>
<dbReference type="Proteomes" id="UP000018208">
    <property type="component" value="Unassembled WGS sequence"/>
</dbReference>
<gene>
    <name evidence="9" type="ORF">SS50377_24380</name>
</gene>
<dbReference type="PROSITE" id="PS00411">
    <property type="entry name" value="KINESIN_MOTOR_1"/>
    <property type="match status" value="1"/>
</dbReference>
<keyword evidence="2 5" id="KW-0067">ATP-binding</keyword>
<dbReference type="Gene3D" id="3.40.850.10">
    <property type="entry name" value="Kinesin motor domain"/>
    <property type="match status" value="1"/>
</dbReference>
<dbReference type="GeneID" id="94298403"/>
<keyword evidence="7" id="KW-0472">Membrane</keyword>
<organism evidence="9 10">
    <name type="scientific">Spironucleus salmonicida</name>
    <dbReference type="NCBI Taxonomy" id="348837"/>
    <lineage>
        <taxon>Eukaryota</taxon>
        <taxon>Metamonada</taxon>
        <taxon>Diplomonadida</taxon>
        <taxon>Hexamitidae</taxon>
        <taxon>Hexamitinae</taxon>
        <taxon>Spironucleus</taxon>
    </lineage>
</organism>
<keyword evidence="7" id="KW-1133">Transmembrane helix</keyword>
<dbReference type="SMART" id="SM00129">
    <property type="entry name" value="KISc"/>
    <property type="match status" value="1"/>
</dbReference>
<dbReference type="AlphaFoldDB" id="A0A9P8LTQ9"/>
<evidence type="ECO:0000313" key="9">
    <source>
        <dbReference type="EMBL" id="KAH0574424.1"/>
    </source>
</evidence>
<keyword evidence="10" id="KW-1185">Reference proteome</keyword>
<evidence type="ECO:0000313" key="10">
    <source>
        <dbReference type="Proteomes" id="UP000018208"/>
    </source>
</evidence>
<dbReference type="PRINTS" id="PR00380">
    <property type="entry name" value="KINESINHEAVY"/>
</dbReference>
<feature type="domain" description="Kinesin motor" evidence="8">
    <location>
        <begin position="30"/>
        <end position="352"/>
    </location>
</feature>
<dbReference type="InterPro" id="IPR001752">
    <property type="entry name" value="Kinesin_motor_dom"/>
</dbReference>
<feature type="coiled-coil region" evidence="6">
    <location>
        <begin position="1031"/>
        <end position="1125"/>
    </location>
</feature>
<keyword evidence="3 6" id="KW-0175">Coiled coil</keyword>
<evidence type="ECO:0000256" key="4">
    <source>
        <dbReference type="ARBA" id="ARBA00023175"/>
    </source>
</evidence>
<dbReference type="InterPro" id="IPR027417">
    <property type="entry name" value="P-loop_NTPase"/>
</dbReference>
<evidence type="ECO:0000256" key="6">
    <source>
        <dbReference type="SAM" id="Coils"/>
    </source>
</evidence>
<sequence>MKIEKDIQYILLLCLKYQVLIQIFIMTQQTTTVLLRLRPLVKQEKEYAWTIDDNIIQLLPTKQQTQQQQSQFQFQTIYDQTIANSFMYEQQLQQIASQVYDGLNCTLLAYGQSSAGKTHTMFGNQQDRGIIQLVLQDIFEKVNNTPFKVKIQFIELYNENLVDLLSTTKKIPVIREDQGNIVLQNVEEPKVTSVEQCLTLISQGQARRTTSDTNLNETSSRSHAIIRLVLEQADIPLIPNQKRKTFKINKSSVLTLVDLAGSEKQIKTNAQGQRLKEANAINQSLLTLGIVINALANNQQFIPYRDSKLTRLLQNSLGGNALSYIIGCISPDFTHIDESINTMRFLSRATKVINKAKINEFYTEAEKLEKAISQNKQLKLKIKDLESQIGIFSESMANLSNLSINNDSIINSSQKLSLCEGSYLSLDNLSEPPNKVSFGAQENITEQEIQSLQILITQLKLEKEEIQQQQDLKTLDEILLVSEELQKDFDQKYFYEKQRFNEVTIQMNEIQKQLDIYTKIQKEDRQTWVQIDQISLFIQTSKIELDNIENLIDQAVNTSVINIYNGISFNEQCDISSINLSQRSQINQTSNISSQIVDYIPEQEVTHQCDFQGQAFISCKNMDLQTSISNNLQDVSILCIKQLSIQDKSLQTIQSNIQHAETQKTQLNYQDNQTLHINEEVSQISNNIQTTKQSIASQLDPQLQTTMRSTQCLLSSPIRKIESNNLIFSPIAQNTSNTLPTIKKLDLFKQIFNNQDDTIDIDLAKTIQPHNKQDKTFIQDSAINKTQLCAIDLSETQSILKTTTNNQYQQQEKKIGHSIIDKSNGMQTEKNQTTNKEQQYKLSLQSQYCQISSEEQKNVEIQAQISVCSHQTSYVNNLAYNSADQQCEKNYQEVSVQSLCQNTSQIMQCEQINASLACQTSIMIQTTEQELQAIQQNSFSCQIECKYIDQIVQSELSNIDKGIYTQLNICSNNFFQQTDTLEFQDTNTQSDSSPFLLTQEIQTVPQRFDCVTCKSLLSQINEYQNIQQMIVTKTQIEKSQLEMLNQQLQQSCNTLSEQSQSSLNKIFILEENANQYKISIQTLQQEVDSLQQENSNISCNIQTEVDNMNRSIQAFEQLLQSVSDDSESQVQQNDKIVQESSQDLLQVPHQLANTENYESKYNELQEKFDRLMQQSKEKIQLIYEQAKLREEKLIAKAKEQVTDLQKYKEVVLKLQNRQVISQRLKMQQMQITLPKLETE</sequence>
<keyword evidence="1 5" id="KW-0547">Nucleotide-binding</keyword>
<dbReference type="CDD" id="cd00106">
    <property type="entry name" value="KISc"/>
    <property type="match status" value="1"/>
</dbReference>
<feature type="binding site" evidence="5">
    <location>
        <begin position="111"/>
        <end position="118"/>
    </location>
    <ligand>
        <name>ATP</name>
        <dbReference type="ChEBI" id="CHEBI:30616"/>
    </ligand>
</feature>
<feature type="coiled-coil region" evidence="6">
    <location>
        <begin position="1154"/>
        <end position="1181"/>
    </location>
</feature>
<dbReference type="PROSITE" id="PS50067">
    <property type="entry name" value="KINESIN_MOTOR_2"/>
    <property type="match status" value="1"/>
</dbReference>
<evidence type="ECO:0000256" key="7">
    <source>
        <dbReference type="SAM" id="Phobius"/>
    </source>
</evidence>
<dbReference type="InterPro" id="IPR036961">
    <property type="entry name" value="Kinesin_motor_dom_sf"/>
</dbReference>
<dbReference type="InterPro" id="IPR019821">
    <property type="entry name" value="Kinesin_motor_CS"/>
</dbReference>
<evidence type="ECO:0000256" key="2">
    <source>
        <dbReference type="ARBA" id="ARBA00022840"/>
    </source>
</evidence>
<dbReference type="EMBL" id="AUWU02000004">
    <property type="protein sequence ID" value="KAH0574424.1"/>
    <property type="molecule type" value="Genomic_DNA"/>
</dbReference>
<dbReference type="GO" id="GO:0005524">
    <property type="term" value="F:ATP binding"/>
    <property type="evidence" value="ECO:0007669"/>
    <property type="project" value="UniProtKB-UniRule"/>
</dbReference>
<comment type="caution">
    <text evidence="9">The sequence shown here is derived from an EMBL/GenBank/DDBJ whole genome shotgun (WGS) entry which is preliminary data.</text>
</comment>
<protein>
    <submittedName>
        <fullName evidence="9">Kinesin-7</fullName>
    </submittedName>
</protein>
<feature type="transmembrane region" description="Helical" evidence="7">
    <location>
        <begin position="7"/>
        <end position="26"/>
    </location>
</feature>
<evidence type="ECO:0000256" key="1">
    <source>
        <dbReference type="ARBA" id="ARBA00022741"/>
    </source>
</evidence>
<dbReference type="GO" id="GO:0003777">
    <property type="term" value="F:microtubule motor activity"/>
    <property type="evidence" value="ECO:0007669"/>
    <property type="project" value="InterPro"/>
</dbReference>
<proteinExistence type="inferred from homology"/>
<evidence type="ECO:0000259" key="8">
    <source>
        <dbReference type="PROSITE" id="PS50067"/>
    </source>
</evidence>
<keyword evidence="7" id="KW-0812">Transmembrane</keyword>
<evidence type="ECO:0000256" key="5">
    <source>
        <dbReference type="PROSITE-ProRule" id="PRU00283"/>
    </source>
</evidence>
<dbReference type="PANTHER" id="PTHR47968">
    <property type="entry name" value="CENTROMERE PROTEIN E"/>
    <property type="match status" value="1"/>
</dbReference>
<dbReference type="PANTHER" id="PTHR47968:SF75">
    <property type="entry name" value="CENTROMERE-ASSOCIATED PROTEIN E"/>
    <property type="match status" value="1"/>
</dbReference>
<keyword evidence="4 5" id="KW-0505">Motor protein</keyword>
<dbReference type="OrthoDB" id="3176171at2759"/>
<name>A0A9P8LTQ9_9EUKA</name>
<dbReference type="RefSeq" id="XP_067765197.1">
    <property type="nucleotide sequence ID" value="XM_067908223.1"/>
</dbReference>